<protein>
    <recommendedName>
        <fullName evidence="4">CCR4-NOT transcription complex subunit 11</fullName>
    </recommendedName>
</protein>
<dbReference type="OrthoDB" id="10265389at2759"/>
<evidence type="ECO:0000256" key="2">
    <source>
        <dbReference type="ARBA" id="ARBA00004496"/>
    </source>
</evidence>
<dbReference type="PANTHER" id="PTHR15975">
    <property type="entry name" value="CCR4-NOT TRANSCRIPTION COMPLEX SUBUNIT 11"/>
    <property type="match status" value="1"/>
</dbReference>
<comment type="subcellular location">
    <subcellularLocation>
        <location evidence="2">Cytoplasm</location>
    </subcellularLocation>
    <subcellularLocation>
        <location evidence="1">Nucleus</location>
    </subcellularLocation>
</comment>
<evidence type="ECO:0000313" key="12">
    <source>
        <dbReference type="Proteomes" id="UP001152747"/>
    </source>
</evidence>
<feature type="region of interest" description="Disordered" evidence="10">
    <location>
        <begin position="558"/>
        <end position="577"/>
    </location>
</feature>
<evidence type="ECO:0000256" key="3">
    <source>
        <dbReference type="ARBA" id="ARBA00008030"/>
    </source>
</evidence>
<dbReference type="GO" id="GO:0030014">
    <property type="term" value="C:CCR4-NOT complex"/>
    <property type="evidence" value="ECO:0007669"/>
    <property type="project" value="InterPro"/>
</dbReference>
<keyword evidence="9" id="KW-0539">Nucleus</keyword>
<evidence type="ECO:0000313" key="11">
    <source>
        <dbReference type="EMBL" id="CAI5448813.1"/>
    </source>
</evidence>
<dbReference type="GO" id="GO:0005634">
    <property type="term" value="C:nucleus"/>
    <property type="evidence" value="ECO:0007669"/>
    <property type="project" value="UniProtKB-SubCell"/>
</dbReference>
<keyword evidence="8" id="KW-0804">Transcription</keyword>
<dbReference type="PANTHER" id="PTHR15975:SF0">
    <property type="entry name" value="CCR4-NOT TRANSCRIPTION COMPLEX SUBUNIT 11"/>
    <property type="match status" value="1"/>
</dbReference>
<evidence type="ECO:0000256" key="10">
    <source>
        <dbReference type="SAM" id="MobiDB-lite"/>
    </source>
</evidence>
<dbReference type="AlphaFoldDB" id="A0A9P1ISZ1"/>
<evidence type="ECO:0000256" key="8">
    <source>
        <dbReference type="ARBA" id="ARBA00023163"/>
    </source>
</evidence>
<feature type="compositionally biased region" description="Basic and acidic residues" evidence="10">
    <location>
        <begin position="20"/>
        <end position="32"/>
    </location>
</feature>
<evidence type="ECO:0000256" key="7">
    <source>
        <dbReference type="ARBA" id="ARBA00023158"/>
    </source>
</evidence>
<dbReference type="GO" id="GO:0031047">
    <property type="term" value="P:regulatory ncRNA-mediated gene silencing"/>
    <property type="evidence" value="ECO:0007669"/>
    <property type="project" value="UniProtKB-KW"/>
</dbReference>
<sequence>MGKKKSKKVQKSESAPQTSTDKKKAEESKVEDIEKDDDLYISENDVTLISNYIRTTNKSFQSLGNTLVETFNGRCAVGLSHAMLSLFDESSDDRDDIIRRLNIVYMIYRLPEIETELRTKPTKTMNDIYNHMFSSFLFYVETTEFKVESNLARIICCNGVSTIEKLTAPDFMNKSHTITNFNVDYEAYQKWEAENTAHWPKSLDDDLPIAIAMRHHGWERKEYEAGISEAFYPLFHPVPTLISPWIEIQKGELTVMDQKARDILSANEMRWKEDTEEGIYGERVDDNQTNLLASLKKFEEDVHTYHEDYFTKYTPEEAEHLTREVTYISPIPPSSSEDDQSSDGVDDSDDDDSDDAIKPSKLSKLHDQSITTSVDSIIDGSQLNKTVTKIMETFVSTTNSTVPQFLRLYSASRNDQKMKTMIRHNPRVAGALMARIVKNEGVSTFERYFKLLTDMDLQCQGMECSMYLSLDLGEAGKMNSDNMRRPLLTYLRGIMRSCEKSSNRRSIRVIAQIITRLLKEKVIPIDDIFTDANTFSLNFTEHREVTNMYALAAQLRHASRQEKEKTTSTAEVPKNKK</sequence>
<evidence type="ECO:0000256" key="1">
    <source>
        <dbReference type="ARBA" id="ARBA00004123"/>
    </source>
</evidence>
<comment type="similarity">
    <text evidence="3">Belongs to the CNOT11 family.</text>
</comment>
<evidence type="ECO:0000256" key="9">
    <source>
        <dbReference type="ARBA" id="ARBA00023242"/>
    </source>
</evidence>
<keyword evidence="12" id="KW-1185">Reference proteome</keyword>
<dbReference type="Pfam" id="PF10155">
    <property type="entry name" value="CNOT11"/>
    <property type="match status" value="1"/>
</dbReference>
<comment type="caution">
    <text evidence="11">The sequence shown here is derived from an EMBL/GenBank/DDBJ whole genome shotgun (WGS) entry which is preliminary data.</text>
</comment>
<dbReference type="InterPro" id="IPR019312">
    <property type="entry name" value="CNOT11"/>
</dbReference>
<gene>
    <name evidence="11" type="ORF">CAMP_LOCUS11450</name>
</gene>
<keyword evidence="7" id="KW-0943">RNA-mediated gene silencing</keyword>
<dbReference type="Proteomes" id="UP001152747">
    <property type="component" value="Unassembled WGS sequence"/>
</dbReference>
<proteinExistence type="inferred from homology"/>
<feature type="compositionally biased region" description="Acidic residues" evidence="10">
    <location>
        <begin position="336"/>
        <end position="354"/>
    </location>
</feature>
<evidence type="ECO:0000256" key="4">
    <source>
        <dbReference type="ARBA" id="ARBA00014872"/>
    </source>
</evidence>
<organism evidence="11 12">
    <name type="scientific">Caenorhabditis angaria</name>
    <dbReference type="NCBI Taxonomy" id="860376"/>
    <lineage>
        <taxon>Eukaryota</taxon>
        <taxon>Metazoa</taxon>
        <taxon>Ecdysozoa</taxon>
        <taxon>Nematoda</taxon>
        <taxon>Chromadorea</taxon>
        <taxon>Rhabditida</taxon>
        <taxon>Rhabditina</taxon>
        <taxon>Rhabditomorpha</taxon>
        <taxon>Rhabditoidea</taxon>
        <taxon>Rhabditidae</taxon>
        <taxon>Peloderinae</taxon>
        <taxon>Caenorhabditis</taxon>
    </lineage>
</organism>
<evidence type="ECO:0000256" key="6">
    <source>
        <dbReference type="ARBA" id="ARBA00023015"/>
    </source>
</evidence>
<dbReference type="EMBL" id="CANHGI010000004">
    <property type="protein sequence ID" value="CAI5448813.1"/>
    <property type="molecule type" value="Genomic_DNA"/>
</dbReference>
<feature type="region of interest" description="Disordered" evidence="10">
    <location>
        <begin position="328"/>
        <end position="365"/>
    </location>
</feature>
<reference evidence="11" key="1">
    <citation type="submission" date="2022-11" db="EMBL/GenBank/DDBJ databases">
        <authorList>
            <person name="Kikuchi T."/>
        </authorList>
    </citation>
    <scope>NUCLEOTIDE SEQUENCE</scope>
    <source>
        <strain evidence="11">PS1010</strain>
    </source>
</reference>
<feature type="region of interest" description="Disordered" evidence="10">
    <location>
        <begin position="1"/>
        <end position="32"/>
    </location>
</feature>
<keyword evidence="5" id="KW-0963">Cytoplasm</keyword>
<name>A0A9P1ISZ1_9PELO</name>
<accession>A0A9P1ISZ1</accession>
<evidence type="ECO:0000256" key="5">
    <source>
        <dbReference type="ARBA" id="ARBA00022490"/>
    </source>
</evidence>
<keyword evidence="6" id="KW-0805">Transcription regulation</keyword>
<dbReference type="GO" id="GO:0005737">
    <property type="term" value="C:cytoplasm"/>
    <property type="evidence" value="ECO:0007669"/>
    <property type="project" value="UniProtKB-SubCell"/>
</dbReference>